<evidence type="ECO:0000313" key="2">
    <source>
        <dbReference type="Proteomes" id="UP000823824"/>
    </source>
</evidence>
<reference evidence="1" key="2">
    <citation type="submission" date="2021-04" db="EMBL/GenBank/DDBJ databases">
        <authorList>
            <person name="Gilroy R."/>
        </authorList>
    </citation>
    <scope>NUCLEOTIDE SEQUENCE</scope>
    <source>
        <strain evidence="1">ChiBcec18-1249</strain>
    </source>
</reference>
<sequence>MARAGIQEPEDRYLVRLLGRVNYQLQITPGRRELLDARAWLLAQRTGRPDHSNT</sequence>
<dbReference type="AlphaFoldDB" id="A0A9D2LLA0"/>
<evidence type="ECO:0000313" key="1">
    <source>
        <dbReference type="EMBL" id="HJB14185.1"/>
    </source>
</evidence>
<name>A0A9D2LLA0_9FIRM</name>
<organism evidence="1 2">
    <name type="scientific">Candidatus Oscillibacter excrementigallinarum</name>
    <dbReference type="NCBI Taxonomy" id="2838716"/>
    <lineage>
        <taxon>Bacteria</taxon>
        <taxon>Bacillati</taxon>
        <taxon>Bacillota</taxon>
        <taxon>Clostridia</taxon>
        <taxon>Eubacteriales</taxon>
        <taxon>Oscillospiraceae</taxon>
        <taxon>Oscillibacter</taxon>
    </lineage>
</organism>
<dbReference type="EMBL" id="DWZJ01000099">
    <property type="protein sequence ID" value="HJB14185.1"/>
    <property type="molecule type" value="Genomic_DNA"/>
</dbReference>
<accession>A0A9D2LLA0</accession>
<protein>
    <submittedName>
        <fullName evidence="1">Uncharacterized protein</fullName>
    </submittedName>
</protein>
<gene>
    <name evidence="1" type="ORF">H9787_10825</name>
</gene>
<comment type="caution">
    <text evidence="1">The sequence shown here is derived from an EMBL/GenBank/DDBJ whole genome shotgun (WGS) entry which is preliminary data.</text>
</comment>
<proteinExistence type="predicted"/>
<reference evidence="1" key="1">
    <citation type="journal article" date="2021" name="PeerJ">
        <title>Extensive microbial diversity within the chicken gut microbiome revealed by metagenomics and culture.</title>
        <authorList>
            <person name="Gilroy R."/>
            <person name="Ravi A."/>
            <person name="Getino M."/>
            <person name="Pursley I."/>
            <person name="Horton D.L."/>
            <person name="Alikhan N.F."/>
            <person name="Baker D."/>
            <person name="Gharbi K."/>
            <person name="Hall N."/>
            <person name="Watson M."/>
            <person name="Adriaenssens E.M."/>
            <person name="Foster-Nyarko E."/>
            <person name="Jarju S."/>
            <person name="Secka A."/>
            <person name="Antonio M."/>
            <person name="Oren A."/>
            <person name="Chaudhuri R.R."/>
            <person name="La Ragione R."/>
            <person name="Hildebrand F."/>
            <person name="Pallen M.J."/>
        </authorList>
    </citation>
    <scope>NUCLEOTIDE SEQUENCE</scope>
    <source>
        <strain evidence="1">ChiBcec18-1249</strain>
    </source>
</reference>
<dbReference type="Proteomes" id="UP000823824">
    <property type="component" value="Unassembled WGS sequence"/>
</dbReference>